<protein>
    <submittedName>
        <fullName evidence="4">Mn+2/Zn+2 ABC transporter periplasmic protein</fullName>
    </submittedName>
</protein>
<evidence type="ECO:0000313" key="5">
    <source>
        <dbReference type="Proteomes" id="UP000255277"/>
    </source>
</evidence>
<organism evidence="4 5">
    <name type="scientific">Staphylococcus gallinarum</name>
    <dbReference type="NCBI Taxonomy" id="1293"/>
    <lineage>
        <taxon>Bacteria</taxon>
        <taxon>Bacillati</taxon>
        <taxon>Bacillota</taxon>
        <taxon>Bacilli</taxon>
        <taxon>Bacillales</taxon>
        <taxon>Staphylococcaceae</taxon>
        <taxon>Staphylococcus</taxon>
    </lineage>
</organism>
<dbReference type="GO" id="GO:0008270">
    <property type="term" value="F:zinc ion binding"/>
    <property type="evidence" value="ECO:0007669"/>
    <property type="project" value="InterPro"/>
</dbReference>
<dbReference type="EMBL" id="UHDK01000001">
    <property type="protein sequence ID" value="SUM34762.1"/>
    <property type="molecule type" value="Genomic_DNA"/>
</dbReference>
<keyword evidence="1" id="KW-0732">Signal</keyword>
<dbReference type="InterPro" id="IPR015304">
    <property type="entry name" value="ZinT_dom"/>
</dbReference>
<proteinExistence type="predicted"/>
<evidence type="ECO:0000259" key="3">
    <source>
        <dbReference type="Pfam" id="PF09223"/>
    </source>
</evidence>
<dbReference type="Gene3D" id="2.40.128.20">
    <property type="match status" value="1"/>
</dbReference>
<sequence>MKHKAKEDDSMSEKEYKAYYEKGYKTDVDNLKITDDSITFTKNGKTLEGQYVYDGKEVLNYEKGNRGVRYVFKLKNEDNQELPKYVQFSDHNIAPKKAAHFHIFMGNDREKLLKELDNWPTYYPKNQTGKEIKTDMLAH</sequence>
<reference evidence="4 5" key="1">
    <citation type="submission" date="2018-06" db="EMBL/GenBank/DDBJ databases">
        <authorList>
            <consortium name="Pathogen Informatics"/>
            <person name="Doyle S."/>
        </authorList>
    </citation>
    <scope>NUCLEOTIDE SEQUENCE [LARGE SCALE GENOMIC DNA]</scope>
    <source>
        <strain evidence="4 5">NCTC12195</strain>
    </source>
</reference>
<evidence type="ECO:0000256" key="1">
    <source>
        <dbReference type="ARBA" id="ARBA00022729"/>
    </source>
</evidence>
<evidence type="ECO:0000256" key="2">
    <source>
        <dbReference type="ARBA" id="ARBA00022833"/>
    </source>
</evidence>
<dbReference type="InterPro" id="IPR012674">
    <property type="entry name" value="Calycin"/>
</dbReference>
<keyword evidence="2" id="KW-0862">Zinc</keyword>
<dbReference type="AlphaFoldDB" id="A0A380FKG9"/>
<dbReference type="Proteomes" id="UP000255277">
    <property type="component" value="Unassembled WGS sequence"/>
</dbReference>
<name>A0A380FKG9_STAGA</name>
<gene>
    <name evidence="4" type="primary">zinT</name>
    <name evidence="4" type="ORF">NCTC12195_04289</name>
</gene>
<dbReference type="Pfam" id="PF09223">
    <property type="entry name" value="ZinT"/>
    <property type="match status" value="1"/>
</dbReference>
<evidence type="ECO:0000313" key="4">
    <source>
        <dbReference type="EMBL" id="SUM34762.1"/>
    </source>
</evidence>
<dbReference type="SUPFAM" id="SSF50814">
    <property type="entry name" value="Lipocalins"/>
    <property type="match status" value="1"/>
</dbReference>
<accession>A0A380FKG9</accession>
<feature type="domain" description="ZinT" evidence="3">
    <location>
        <begin position="1"/>
        <end position="139"/>
    </location>
</feature>